<evidence type="ECO:0000313" key="6">
    <source>
        <dbReference type="EMBL" id="SES97588.1"/>
    </source>
</evidence>
<dbReference type="PANTHER" id="PTHR43649:SF33">
    <property type="entry name" value="POLYGALACTURONAN_RHAMNOGALACTURONAN-BINDING PROTEIN YTCQ"/>
    <property type="match status" value="1"/>
</dbReference>
<keyword evidence="2" id="KW-0732">Signal</keyword>
<keyword evidence="6" id="KW-0762">Sugar transport</keyword>
<dbReference type="Proteomes" id="UP000199568">
    <property type="component" value="Unassembled WGS sequence"/>
</dbReference>
<dbReference type="Gene3D" id="3.40.190.10">
    <property type="entry name" value="Periplasmic binding protein-like II"/>
    <property type="match status" value="1"/>
</dbReference>
<keyword evidence="6" id="KW-0813">Transport</keyword>
<accession>A0A1I0AT37</accession>
<proteinExistence type="predicted"/>
<organism evidence="6 7">
    <name type="scientific">Natronincola peptidivorans</name>
    <dbReference type="NCBI Taxonomy" id="426128"/>
    <lineage>
        <taxon>Bacteria</taxon>
        <taxon>Bacillati</taxon>
        <taxon>Bacillota</taxon>
        <taxon>Clostridia</taxon>
        <taxon>Peptostreptococcales</taxon>
        <taxon>Natronincolaceae</taxon>
        <taxon>Natronincola</taxon>
    </lineage>
</organism>
<dbReference type="EMBL" id="FOHU01000003">
    <property type="protein sequence ID" value="SES97588.1"/>
    <property type="molecule type" value="Genomic_DNA"/>
</dbReference>
<dbReference type="PANTHER" id="PTHR43649">
    <property type="entry name" value="ARABINOSE-BINDING PROTEIN-RELATED"/>
    <property type="match status" value="1"/>
</dbReference>
<keyword evidence="3" id="KW-0472">Membrane</keyword>
<dbReference type="SUPFAM" id="SSF53850">
    <property type="entry name" value="Periplasmic binding protein-like II"/>
    <property type="match status" value="1"/>
</dbReference>
<keyword evidence="4" id="KW-0564">Palmitate</keyword>
<evidence type="ECO:0000256" key="3">
    <source>
        <dbReference type="ARBA" id="ARBA00023136"/>
    </source>
</evidence>
<evidence type="ECO:0000256" key="1">
    <source>
        <dbReference type="ARBA" id="ARBA00022475"/>
    </source>
</evidence>
<protein>
    <submittedName>
        <fullName evidence="6">Multiple sugar transport system substrate-binding protein</fullName>
    </submittedName>
</protein>
<dbReference type="InterPro" id="IPR050490">
    <property type="entry name" value="Bact_solute-bd_prot1"/>
</dbReference>
<evidence type="ECO:0000256" key="5">
    <source>
        <dbReference type="ARBA" id="ARBA00023288"/>
    </source>
</evidence>
<keyword evidence="5" id="KW-0449">Lipoprotein</keyword>
<evidence type="ECO:0000256" key="4">
    <source>
        <dbReference type="ARBA" id="ARBA00023139"/>
    </source>
</evidence>
<keyword evidence="7" id="KW-1185">Reference proteome</keyword>
<dbReference type="Pfam" id="PF13416">
    <property type="entry name" value="SBP_bac_8"/>
    <property type="match status" value="1"/>
</dbReference>
<sequence>MKRKNTLMLIIIIVLTISTGCQKVETKNISSEKQVFREKNQIVNASNTAEEIIELTLWSHYGGWELYLEAFRKKHPNIHIKTVVFPYSDYPSILMNALAEGDTPDLIVLDSPHFGAFNGMRGLQDLLEEPFKADRYKNDFTDALWKVGLSFDEEQLLGIPFNTSPKVTYYRTDIMESYGFPSEPDALAAFIQNPHNWLEIAKRLQKEDKWIVQWPHEPVEILESQIGQYDKELNLLRDQETFSEVISIAKTIRQQSLASHIDIWSDEGRQAIKEDKIAMLYLGSWGAQSIEIWAPEQAGKWRVTELPFGVKGWSNASIIAISDLSENKEAAWEFIEFFTFEALGENMIGSVAGYLPARNHPNTIDYTNDFLGGQKEQAFYERIQNEVQEHTLTPLDEKAKVIWKEGIYRGLDWGMAPKEIIESIIRRLEAELGRDREILLQSLQ</sequence>
<evidence type="ECO:0000256" key="2">
    <source>
        <dbReference type="ARBA" id="ARBA00022729"/>
    </source>
</evidence>
<dbReference type="RefSeq" id="WP_090440407.1">
    <property type="nucleotide sequence ID" value="NZ_FOHU01000003.1"/>
</dbReference>
<dbReference type="PROSITE" id="PS51257">
    <property type="entry name" value="PROKAR_LIPOPROTEIN"/>
    <property type="match status" value="1"/>
</dbReference>
<gene>
    <name evidence="6" type="ORF">SAMN05660297_01069</name>
</gene>
<dbReference type="OrthoDB" id="2823382at2"/>
<dbReference type="InterPro" id="IPR006059">
    <property type="entry name" value="SBP"/>
</dbReference>
<reference evidence="6 7" key="1">
    <citation type="submission" date="2016-10" db="EMBL/GenBank/DDBJ databases">
        <authorList>
            <person name="de Groot N.N."/>
        </authorList>
    </citation>
    <scope>NUCLEOTIDE SEQUENCE [LARGE SCALE GENOMIC DNA]</scope>
    <source>
        <strain evidence="6 7">DSM 18979</strain>
    </source>
</reference>
<name>A0A1I0AT37_9FIRM</name>
<evidence type="ECO:0000313" key="7">
    <source>
        <dbReference type="Proteomes" id="UP000199568"/>
    </source>
</evidence>
<dbReference type="AlphaFoldDB" id="A0A1I0AT37"/>
<keyword evidence="1" id="KW-1003">Cell membrane</keyword>
<dbReference type="STRING" id="426128.SAMN05660297_01069"/>